<evidence type="ECO:0000256" key="2">
    <source>
        <dbReference type="ARBA" id="ARBA00004162"/>
    </source>
</evidence>
<dbReference type="Proteomes" id="UP000198851">
    <property type="component" value="Unassembled WGS sequence"/>
</dbReference>
<dbReference type="OrthoDB" id="7619358at2"/>
<evidence type="ECO:0000256" key="3">
    <source>
        <dbReference type="ARBA" id="ARBA00008281"/>
    </source>
</evidence>
<organism evidence="11 12">
    <name type="scientific">Shimia haliotis</name>
    <dbReference type="NCBI Taxonomy" id="1280847"/>
    <lineage>
        <taxon>Bacteria</taxon>
        <taxon>Pseudomonadati</taxon>
        <taxon>Pseudomonadota</taxon>
        <taxon>Alphaproteobacteria</taxon>
        <taxon>Rhodobacterales</taxon>
        <taxon>Roseobacteraceae</taxon>
    </lineage>
</organism>
<comment type="subcellular location">
    <subcellularLocation>
        <location evidence="10">Cell inner membrane</location>
    </subcellularLocation>
    <subcellularLocation>
        <location evidence="2">Cell membrane</location>
        <topology evidence="2">Single-pass membrane protein</topology>
    </subcellularLocation>
</comment>
<keyword evidence="11" id="KW-0966">Cell projection</keyword>
<keyword evidence="10" id="KW-0997">Cell inner membrane</keyword>
<evidence type="ECO:0000256" key="7">
    <source>
        <dbReference type="ARBA" id="ARBA00022779"/>
    </source>
</evidence>
<keyword evidence="6 10" id="KW-0812">Transmembrane</keyword>
<dbReference type="InterPro" id="IPR005503">
    <property type="entry name" value="FliL"/>
</dbReference>
<comment type="similarity">
    <text evidence="3 10">Belongs to the FliL family.</text>
</comment>
<keyword evidence="12" id="KW-1185">Reference proteome</keyword>
<gene>
    <name evidence="11" type="ORF">SAMN04488036_10381</name>
</gene>
<protein>
    <recommendedName>
        <fullName evidence="10">Flagellar protein FliL</fullName>
    </recommendedName>
</protein>
<evidence type="ECO:0000256" key="9">
    <source>
        <dbReference type="ARBA" id="ARBA00023136"/>
    </source>
</evidence>
<keyword evidence="4" id="KW-1003">Cell membrane</keyword>
<keyword evidence="7 10" id="KW-0283">Flagellar rotation</keyword>
<evidence type="ECO:0000256" key="5">
    <source>
        <dbReference type="ARBA" id="ARBA00022500"/>
    </source>
</evidence>
<evidence type="ECO:0000256" key="6">
    <source>
        <dbReference type="ARBA" id="ARBA00022692"/>
    </source>
</evidence>
<keyword evidence="11" id="KW-0969">Cilium</keyword>
<dbReference type="EMBL" id="FOSZ01000003">
    <property type="protein sequence ID" value="SFK91234.1"/>
    <property type="molecule type" value="Genomic_DNA"/>
</dbReference>
<reference evidence="12" key="1">
    <citation type="submission" date="2016-10" db="EMBL/GenBank/DDBJ databases">
        <authorList>
            <person name="Varghese N."/>
            <person name="Submissions S."/>
        </authorList>
    </citation>
    <scope>NUCLEOTIDE SEQUENCE [LARGE SCALE GENOMIC DNA]</scope>
    <source>
        <strain evidence="12">DSM 28453</strain>
    </source>
</reference>
<dbReference type="Pfam" id="PF03748">
    <property type="entry name" value="FliL"/>
    <property type="match status" value="1"/>
</dbReference>
<dbReference type="GO" id="GO:0009425">
    <property type="term" value="C:bacterial-type flagellum basal body"/>
    <property type="evidence" value="ECO:0007669"/>
    <property type="project" value="InterPro"/>
</dbReference>
<proteinExistence type="inferred from homology"/>
<keyword evidence="11" id="KW-0282">Flagellum</keyword>
<evidence type="ECO:0000256" key="4">
    <source>
        <dbReference type="ARBA" id="ARBA00022475"/>
    </source>
</evidence>
<dbReference type="GO" id="GO:0006935">
    <property type="term" value="P:chemotaxis"/>
    <property type="evidence" value="ECO:0007669"/>
    <property type="project" value="UniProtKB-KW"/>
</dbReference>
<dbReference type="AlphaFoldDB" id="A0A1I4DBQ8"/>
<evidence type="ECO:0000256" key="8">
    <source>
        <dbReference type="ARBA" id="ARBA00022989"/>
    </source>
</evidence>
<dbReference type="PANTHER" id="PTHR35091">
    <property type="entry name" value="FLAGELLAR PROTEIN FLIL"/>
    <property type="match status" value="1"/>
</dbReference>
<accession>A0A1I4DBQ8</accession>
<keyword evidence="9 10" id="KW-0472">Membrane</keyword>
<evidence type="ECO:0000313" key="12">
    <source>
        <dbReference type="Proteomes" id="UP000198851"/>
    </source>
</evidence>
<keyword evidence="8 10" id="KW-1133">Transmembrane helix</keyword>
<evidence type="ECO:0000256" key="10">
    <source>
        <dbReference type="RuleBase" id="RU364125"/>
    </source>
</evidence>
<feature type="transmembrane region" description="Helical" evidence="10">
    <location>
        <begin position="20"/>
        <end position="44"/>
    </location>
</feature>
<keyword evidence="5 10" id="KW-0145">Chemotaxis</keyword>
<comment type="function">
    <text evidence="1 10">Controls the rotational direction of flagella during chemotaxis.</text>
</comment>
<name>A0A1I4DBQ8_9RHOB</name>
<dbReference type="PANTHER" id="PTHR35091:SF2">
    <property type="entry name" value="FLAGELLAR PROTEIN FLIL"/>
    <property type="match status" value="1"/>
</dbReference>
<sequence>MSTTESDMEKTAKKSVKLPLIIGMVLALLGGAGGFFAVYSGYLLGGTQSAASTESDTDSYDALPDVGYVGLDPFIVSLTSDGPANLLRFAAQLEVPSQHVEEVERVKPRIIDVLNGYLRALSAEDIESPDALVQLRAQMLRRVQIVTGSERVRDLLVMEFVLS</sequence>
<evidence type="ECO:0000313" key="11">
    <source>
        <dbReference type="EMBL" id="SFK91234.1"/>
    </source>
</evidence>
<dbReference type="GO" id="GO:0071978">
    <property type="term" value="P:bacterial-type flagellum-dependent swarming motility"/>
    <property type="evidence" value="ECO:0007669"/>
    <property type="project" value="TreeGrafter"/>
</dbReference>
<dbReference type="RefSeq" id="WP_093322994.1">
    <property type="nucleotide sequence ID" value="NZ_FOSZ01000003.1"/>
</dbReference>
<dbReference type="STRING" id="1280847.SAMN04488036_10381"/>
<dbReference type="GO" id="GO:0005886">
    <property type="term" value="C:plasma membrane"/>
    <property type="evidence" value="ECO:0007669"/>
    <property type="project" value="UniProtKB-SubCell"/>
</dbReference>
<evidence type="ECO:0000256" key="1">
    <source>
        <dbReference type="ARBA" id="ARBA00002254"/>
    </source>
</evidence>